<dbReference type="AlphaFoldDB" id="A0A9P6GZS1"/>
<keyword evidence="7" id="KW-0449">Lipoprotein</keyword>
<dbReference type="GO" id="GO:0006612">
    <property type="term" value="P:protein targeting to membrane"/>
    <property type="evidence" value="ECO:0007669"/>
    <property type="project" value="TreeGrafter"/>
</dbReference>
<evidence type="ECO:0000256" key="1">
    <source>
        <dbReference type="ARBA" id="ARBA00004141"/>
    </source>
</evidence>
<evidence type="ECO:0000256" key="5">
    <source>
        <dbReference type="ARBA" id="ARBA00023136"/>
    </source>
</evidence>
<dbReference type="PANTHER" id="PTHR22883">
    <property type="entry name" value="ZINC FINGER DHHC DOMAIN CONTAINING PROTEIN"/>
    <property type="match status" value="1"/>
</dbReference>
<evidence type="ECO:0000313" key="12">
    <source>
        <dbReference type="EMBL" id="KAF9763850.1"/>
    </source>
</evidence>
<dbReference type="GO" id="GO:0019706">
    <property type="term" value="F:protein-cysteine S-palmitoyltransferase activity"/>
    <property type="evidence" value="ECO:0007669"/>
    <property type="project" value="UniProtKB-EC"/>
</dbReference>
<comment type="caution">
    <text evidence="12">The sequence shown here is derived from an EMBL/GenBank/DDBJ whole genome shotgun (WGS) entry which is preliminary data.</text>
</comment>
<evidence type="ECO:0000256" key="6">
    <source>
        <dbReference type="ARBA" id="ARBA00023139"/>
    </source>
</evidence>
<evidence type="ECO:0000313" key="13">
    <source>
        <dbReference type="Proteomes" id="UP000740883"/>
    </source>
</evidence>
<dbReference type="Pfam" id="PF01529">
    <property type="entry name" value="DHHC"/>
    <property type="match status" value="1"/>
</dbReference>
<keyword evidence="5 10" id="KW-0472">Membrane</keyword>
<evidence type="ECO:0000256" key="9">
    <source>
        <dbReference type="ARBA" id="ARBA00048048"/>
    </source>
</evidence>
<proteinExistence type="inferred from homology"/>
<evidence type="ECO:0000256" key="3">
    <source>
        <dbReference type="ARBA" id="ARBA00022692"/>
    </source>
</evidence>
<comment type="catalytic activity">
    <reaction evidence="9 10">
        <text>L-cysteinyl-[protein] + hexadecanoyl-CoA = S-hexadecanoyl-L-cysteinyl-[protein] + CoA</text>
        <dbReference type="Rhea" id="RHEA:36683"/>
        <dbReference type="Rhea" id="RHEA-COMP:10131"/>
        <dbReference type="Rhea" id="RHEA-COMP:11032"/>
        <dbReference type="ChEBI" id="CHEBI:29950"/>
        <dbReference type="ChEBI" id="CHEBI:57287"/>
        <dbReference type="ChEBI" id="CHEBI:57379"/>
        <dbReference type="ChEBI" id="CHEBI:74151"/>
        <dbReference type="EC" id="2.3.1.225"/>
    </reaction>
</comment>
<protein>
    <recommendedName>
        <fullName evidence="10">Palmitoyltransferase</fullName>
        <ecNumber evidence="10">2.3.1.225</ecNumber>
    </recommendedName>
</protein>
<evidence type="ECO:0000259" key="11">
    <source>
        <dbReference type="Pfam" id="PF01529"/>
    </source>
</evidence>
<dbReference type="EMBL" id="SBJO01000051">
    <property type="protein sequence ID" value="KAF9763850.1"/>
    <property type="molecule type" value="Genomic_DNA"/>
</dbReference>
<keyword evidence="13" id="KW-1185">Reference proteome</keyword>
<feature type="transmembrane region" description="Helical" evidence="10">
    <location>
        <begin position="119"/>
        <end position="139"/>
    </location>
</feature>
<dbReference type="Proteomes" id="UP000740883">
    <property type="component" value="Unassembled WGS sequence"/>
</dbReference>
<evidence type="ECO:0000256" key="10">
    <source>
        <dbReference type="RuleBase" id="RU079119"/>
    </source>
</evidence>
<name>A0A9P6GZS1_9MICR</name>
<dbReference type="OrthoDB" id="9909019at2759"/>
<comment type="subcellular location">
    <subcellularLocation>
        <location evidence="1">Membrane</location>
        <topology evidence="1">Multi-pass membrane protein</topology>
    </subcellularLocation>
</comment>
<dbReference type="InterPro" id="IPR001594">
    <property type="entry name" value="Palmitoyltrfase_DHHC"/>
</dbReference>
<organism evidence="12 13">
    <name type="scientific">Nosema granulosis</name>
    <dbReference type="NCBI Taxonomy" id="83296"/>
    <lineage>
        <taxon>Eukaryota</taxon>
        <taxon>Fungi</taxon>
        <taxon>Fungi incertae sedis</taxon>
        <taxon>Microsporidia</taxon>
        <taxon>Nosematidae</taxon>
        <taxon>Nosema</taxon>
    </lineage>
</organism>
<feature type="domain" description="Palmitoyltransferase DHHC" evidence="11">
    <location>
        <begin position="73"/>
        <end position="144"/>
    </location>
</feature>
<evidence type="ECO:0000256" key="7">
    <source>
        <dbReference type="ARBA" id="ARBA00023288"/>
    </source>
</evidence>
<comment type="similarity">
    <text evidence="10">Belongs to the DHHC palmitoyltransferase family.</text>
</comment>
<feature type="transmembrane region" description="Helical" evidence="10">
    <location>
        <begin position="12"/>
        <end position="31"/>
    </location>
</feature>
<dbReference type="GO" id="GO:0005783">
    <property type="term" value="C:endoplasmic reticulum"/>
    <property type="evidence" value="ECO:0007669"/>
    <property type="project" value="TreeGrafter"/>
</dbReference>
<feature type="transmembrane region" description="Helical" evidence="10">
    <location>
        <begin position="37"/>
        <end position="54"/>
    </location>
</feature>
<dbReference type="EC" id="2.3.1.225" evidence="10"/>
<dbReference type="PROSITE" id="PS50216">
    <property type="entry name" value="DHHC"/>
    <property type="match status" value="1"/>
</dbReference>
<keyword evidence="3 10" id="KW-0812">Transmembrane</keyword>
<feature type="transmembrane region" description="Helical" evidence="10">
    <location>
        <begin position="145"/>
        <end position="167"/>
    </location>
</feature>
<evidence type="ECO:0000256" key="8">
    <source>
        <dbReference type="ARBA" id="ARBA00023315"/>
    </source>
</evidence>
<evidence type="ECO:0000256" key="4">
    <source>
        <dbReference type="ARBA" id="ARBA00022989"/>
    </source>
</evidence>
<keyword evidence="8 10" id="KW-0012">Acyltransferase</keyword>
<sequence length="214" mass="24911">MEIYKAVNCCTKTLEFLVISTVVSFYLLSIYDTITSSSVIIPLYFILLSMYYYFQLLTKSPGALLDFNHAHIKGLCKKCNRIVGNRTTHCEICNKCYHKRDHHCVITGKCIASNNSSDLFYTVFFLFIYTILALNRTTVLKEFMFFYKYMCLLSFSILLWVTSLLLVDKTTKELFKMNTSVFREIKYRRLCSLLDDGILTVLCPMIKKKSRVVS</sequence>
<keyword evidence="4 10" id="KW-1133">Transmembrane helix</keyword>
<dbReference type="GO" id="GO:0005794">
    <property type="term" value="C:Golgi apparatus"/>
    <property type="evidence" value="ECO:0007669"/>
    <property type="project" value="TreeGrafter"/>
</dbReference>
<evidence type="ECO:0000256" key="2">
    <source>
        <dbReference type="ARBA" id="ARBA00022679"/>
    </source>
</evidence>
<accession>A0A9P6GZS1</accession>
<keyword evidence="2 10" id="KW-0808">Transferase</keyword>
<keyword evidence="6" id="KW-0564">Palmitate</keyword>
<comment type="domain">
    <text evidence="10">The DHHC domain is required for palmitoyltransferase activity.</text>
</comment>
<reference evidence="12 13" key="1">
    <citation type="journal article" date="2020" name="Genome Biol. Evol.">
        <title>Comparative genomics of strictly vertically transmitted, feminizing microsporidia endosymbionts of amphipod crustaceans.</title>
        <authorList>
            <person name="Cormier A."/>
            <person name="Chebbi M.A."/>
            <person name="Giraud I."/>
            <person name="Wattier R."/>
            <person name="Teixeira M."/>
            <person name="Gilbert C."/>
            <person name="Rigaud T."/>
            <person name="Cordaux R."/>
        </authorList>
    </citation>
    <scope>NUCLEOTIDE SEQUENCE [LARGE SCALE GENOMIC DNA]</scope>
    <source>
        <strain evidence="12 13">Ou3-Ou53</strain>
    </source>
</reference>
<dbReference type="InterPro" id="IPR039859">
    <property type="entry name" value="PFA4/ZDH16/20/ERF2-like"/>
</dbReference>
<dbReference type="GO" id="GO:0016020">
    <property type="term" value="C:membrane"/>
    <property type="evidence" value="ECO:0007669"/>
    <property type="project" value="UniProtKB-SubCell"/>
</dbReference>
<gene>
    <name evidence="12" type="primary">PFA3_0</name>
    <name evidence="12" type="ORF">NGRA_0992</name>
</gene>